<accession>A0ABQ4M5E1</accession>
<sequence>MYLHIKSDTCVRYKNGGVEQIMFLAMKELMHSKMRFLMIVIIFVLLAWLVFILSGLGNGLSTLAASTFKNMKADYVLFEQGSQNAMGKSLLSDQLVEQVEQLPQVNAASPMGSTMATALKGQSTKNEDKIDIAIIGINPGSFLEPAIVEGSGLSAENPNHVIVNVTMKDDGFKLGDTFQLDGSTESLTIVGFVENQTYNHVTAVFTPMEEWRKITFAAPGSDKGIAGPVNAIMLQGKDIDSSAINDKLPGTDTVTRAEAVQGMPGYKEENGSIMMMLGFLLVISAFVLGVFFYVITMQKTNQFGIMKAIGARNGFLSKAIVSQVFVLSLISIVVGILLTYGTAAIMPKGMPFKLETNLVIIYSVILLIIAVLSSLVSVRKITKIDPLKALGRVE</sequence>
<keyword evidence="8 11" id="KW-1133">Transmembrane helix</keyword>
<comment type="caution">
    <text evidence="13">The sequence shown here is derived from an EMBL/GenBank/DDBJ whole genome shotgun (WGS) entry which is preliminary data.</text>
</comment>
<dbReference type="EMBL" id="BOSL01000001">
    <property type="protein sequence ID" value="GIP51226.1"/>
    <property type="molecule type" value="Genomic_DNA"/>
</dbReference>
<evidence type="ECO:0000313" key="14">
    <source>
        <dbReference type="Proteomes" id="UP000679992"/>
    </source>
</evidence>
<comment type="function">
    <text evidence="10">Part of the ABC transporter complex hrt involved in hemin import. Responsible for the translocation of the substrate across the membrane.</text>
</comment>
<feature type="transmembrane region" description="Helical" evidence="11">
    <location>
        <begin position="273"/>
        <end position="295"/>
    </location>
</feature>
<keyword evidence="5" id="KW-0813">Transport</keyword>
<evidence type="ECO:0000259" key="12">
    <source>
        <dbReference type="Pfam" id="PF02687"/>
    </source>
</evidence>
<dbReference type="InterPro" id="IPR051125">
    <property type="entry name" value="ABC-4/HrtB_transporter"/>
</dbReference>
<comment type="subunit">
    <text evidence="3">The complex is composed of two ATP-binding proteins (HrtA), two transmembrane proteins (HrtB) and a solute-binding protein.</text>
</comment>
<dbReference type="Pfam" id="PF02687">
    <property type="entry name" value="FtsX"/>
    <property type="match status" value="1"/>
</dbReference>
<feature type="transmembrane region" description="Helical" evidence="11">
    <location>
        <begin position="315"/>
        <end position="338"/>
    </location>
</feature>
<dbReference type="Proteomes" id="UP000679992">
    <property type="component" value="Unassembled WGS sequence"/>
</dbReference>
<dbReference type="PANTHER" id="PTHR43738">
    <property type="entry name" value="ABC TRANSPORTER, MEMBRANE PROTEIN"/>
    <property type="match status" value="1"/>
</dbReference>
<feature type="transmembrane region" description="Helical" evidence="11">
    <location>
        <begin position="36"/>
        <end position="56"/>
    </location>
</feature>
<name>A0ABQ4M5E1_9BACL</name>
<gene>
    <name evidence="13" type="ORF">J42TS3_02610</name>
</gene>
<evidence type="ECO:0000256" key="11">
    <source>
        <dbReference type="SAM" id="Phobius"/>
    </source>
</evidence>
<evidence type="ECO:0000256" key="9">
    <source>
        <dbReference type="ARBA" id="ARBA00023136"/>
    </source>
</evidence>
<keyword evidence="9 11" id="KW-0472">Membrane</keyword>
<comment type="subcellular location">
    <subcellularLocation>
        <location evidence="1">Cell membrane</location>
        <topology evidence="1">Multi-pass membrane protein</topology>
    </subcellularLocation>
</comment>
<proteinExistence type="inferred from homology"/>
<reference evidence="13 14" key="1">
    <citation type="submission" date="2021-03" db="EMBL/GenBank/DDBJ databases">
        <title>Antimicrobial resistance genes in bacteria isolated from Japanese honey, and their potential for conferring macrolide and lincosamide resistance in the American foulbrood pathogen Paenibacillus larvae.</title>
        <authorList>
            <person name="Okamoto M."/>
            <person name="Kumagai M."/>
            <person name="Kanamori H."/>
            <person name="Takamatsu D."/>
        </authorList>
    </citation>
    <scope>NUCLEOTIDE SEQUENCE [LARGE SCALE GENOMIC DNA]</scope>
    <source>
        <strain evidence="13 14">J42TS3</strain>
    </source>
</reference>
<keyword evidence="7 11" id="KW-0812">Transmembrane</keyword>
<dbReference type="InterPro" id="IPR003838">
    <property type="entry name" value="ABC3_permease_C"/>
</dbReference>
<evidence type="ECO:0000256" key="10">
    <source>
        <dbReference type="ARBA" id="ARBA00024973"/>
    </source>
</evidence>
<evidence type="ECO:0000256" key="4">
    <source>
        <dbReference type="ARBA" id="ARBA00016962"/>
    </source>
</evidence>
<dbReference type="PANTHER" id="PTHR43738:SF1">
    <property type="entry name" value="HEMIN TRANSPORT SYSTEM PERMEASE PROTEIN HRTB-RELATED"/>
    <property type="match status" value="1"/>
</dbReference>
<protein>
    <recommendedName>
        <fullName evidence="4">Putative hemin transport system permease protein HrtB</fullName>
    </recommendedName>
</protein>
<evidence type="ECO:0000313" key="13">
    <source>
        <dbReference type="EMBL" id="GIP51226.1"/>
    </source>
</evidence>
<evidence type="ECO:0000256" key="7">
    <source>
        <dbReference type="ARBA" id="ARBA00022692"/>
    </source>
</evidence>
<evidence type="ECO:0000256" key="6">
    <source>
        <dbReference type="ARBA" id="ARBA00022475"/>
    </source>
</evidence>
<keyword evidence="6" id="KW-1003">Cell membrane</keyword>
<keyword evidence="14" id="KW-1185">Reference proteome</keyword>
<evidence type="ECO:0000256" key="1">
    <source>
        <dbReference type="ARBA" id="ARBA00004651"/>
    </source>
</evidence>
<evidence type="ECO:0000256" key="5">
    <source>
        <dbReference type="ARBA" id="ARBA00022448"/>
    </source>
</evidence>
<evidence type="ECO:0000256" key="8">
    <source>
        <dbReference type="ARBA" id="ARBA00022989"/>
    </source>
</evidence>
<organism evidence="13 14">
    <name type="scientific">Paenibacillus vini</name>
    <dbReference type="NCBI Taxonomy" id="1476024"/>
    <lineage>
        <taxon>Bacteria</taxon>
        <taxon>Bacillati</taxon>
        <taxon>Bacillota</taxon>
        <taxon>Bacilli</taxon>
        <taxon>Bacillales</taxon>
        <taxon>Paenibacillaceae</taxon>
        <taxon>Paenibacillus</taxon>
    </lineage>
</organism>
<evidence type="ECO:0000256" key="2">
    <source>
        <dbReference type="ARBA" id="ARBA00008697"/>
    </source>
</evidence>
<evidence type="ECO:0000256" key="3">
    <source>
        <dbReference type="ARBA" id="ARBA00011131"/>
    </source>
</evidence>
<feature type="transmembrane region" description="Helical" evidence="11">
    <location>
        <begin position="358"/>
        <end position="378"/>
    </location>
</feature>
<feature type="domain" description="ABC3 transporter permease C-terminal" evidence="12">
    <location>
        <begin position="275"/>
        <end position="386"/>
    </location>
</feature>
<comment type="similarity">
    <text evidence="2">Belongs to the ABC-4 integral membrane protein family. HrtB subfamily.</text>
</comment>